<gene>
    <name evidence="1" type="ORF">LCGC14_2259790</name>
</gene>
<dbReference type="AlphaFoldDB" id="A0A0F9D015"/>
<protein>
    <submittedName>
        <fullName evidence="1">Uncharacterized protein</fullName>
    </submittedName>
</protein>
<evidence type="ECO:0000313" key="1">
    <source>
        <dbReference type="EMBL" id="KKL55003.1"/>
    </source>
</evidence>
<name>A0A0F9D015_9ZZZZ</name>
<dbReference type="EMBL" id="LAZR01030995">
    <property type="protein sequence ID" value="KKL55003.1"/>
    <property type="molecule type" value="Genomic_DNA"/>
</dbReference>
<accession>A0A0F9D015</accession>
<comment type="caution">
    <text evidence="1">The sequence shown here is derived from an EMBL/GenBank/DDBJ whole genome shotgun (WGS) entry which is preliminary data.</text>
</comment>
<proteinExistence type="predicted"/>
<reference evidence="1" key="1">
    <citation type="journal article" date="2015" name="Nature">
        <title>Complex archaea that bridge the gap between prokaryotes and eukaryotes.</title>
        <authorList>
            <person name="Spang A."/>
            <person name="Saw J.H."/>
            <person name="Jorgensen S.L."/>
            <person name="Zaremba-Niedzwiedzka K."/>
            <person name="Martijn J."/>
            <person name="Lind A.E."/>
            <person name="van Eijk R."/>
            <person name="Schleper C."/>
            <person name="Guy L."/>
            <person name="Ettema T.J."/>
        </authorList>
    </citation>
    <scope>NUCLEOTIDE SEQUENCE</scope>
</reference>
<organism evidence="1">
    <name type="scientific">marine sediment metagenome</name>
    <dbReference type="NCBI Taxonomy" id="412755"/>
    <lineage>
        <taxon>unclassified sequences</taxon>
        <taxon>metagenomes</taxon>
        <taxon>ecological metagenomes</taxon>
    </lineage>
</organism>
<sequence>MTLIPHFVQNQIQARDANLLSAFNWCSAADHILPFAGAIVSAADQAHLWGLYAGIAVAGAVDSVQDKPFIANPGHMMTR</sequence>